<evidence type="ECO:0008006" key="3">
    <source>
        <dbReference type="Google" id="ProtNLM"/>
    </source>
</evidence>
<reference evidence="1 2" key="1">
    <citation type="submission" date="2016-06" db="EMBL/GenBank/DDBJ databases">
        <authorList>
            <person name="Kjaerup R.B."/>
            <person name="Dalgaard T.S."/>
            <person name="Juul-Madsen H.R."/>
        </authorList>
    </citation>
    <scope>NUCLEOTIDE SEQUENCE [LARGE SCALE GENOMIC DNA]</scope>
    <source>
        <strain evidence="1 2">DSM 43818</strain>
    </source>
</reference>
<keyword evidence="2" id="KW-1185">Reference proteome</keyword>
<dbReference type="Pfam" id="PF06475">
    <property type="entry name" value="Glycolipid_bind"/>
    <property type="match status" value="1"/>
</dbReference>
<name>A0A1C6S887_9ACTN</name>
<dbReference type="RefSeq" id="WP_175440087.1">
    <property type="nucleotide sequence ID" value="NZ_FMHT01000003.1"/>
</dbReference>
<dbReference type="SUPFAM" id="SSF159275">
    <property type="entry name" value="PA1994-like"/>
    <property type="match status" value="1"/>
</dbReference>
<dbReference type="AlphaFoldDB" id="A0A1C6S887"/>
<sequence length="224" mass="24128">MSMSGLTTREAGVESAALLDPALDRALLWQRLDVVGTDFAVVDQQLTAADGVALVGGVLPYCLHYRLRREPDGRCTMLSATAEGAGWHRQVNLRRDADQWRVDTHDSGDLDAALRRVGRAAAPLAGIDDTDRLDGVGEIAVARAPLFATLPRCDRAEAEPTNVRVGLVVPPSLAVVVVDSRRWLLPDGGMRMESDTGNATIAFDESGYVTHWPGVARRAPVHLS</sequence>
<evidence type="ECO:0000313" key="2">
    <source>
        <dbReference type="Proteomes" id="UP000199699"/>
    </source>
</evidence>
<protein>
    <recommendedName>
        <fullName evidence="3">Glycolipid-binding</fullName>
    </recommendedName>
</protein>
<dbReference type="InterPro" id="IPR009467">
    <property type="entry name" value="Glycolipid-bd_prot_put"/>
</dbReference>
<gene>
    <name evidence="1" type="ORF">GA0070616_3136</name>
</gene>
<accession>A0A1C6S887</accession>
<organism evidence="1 2">
    <name type="scientific">Micromonospora nigra</name>
    <dbReference type="NCBI Taxonomy" id="145857"/>
    <lineage>
        <taxon>Bacteria</taxon>
        <taxon>Bacillati</taxon>
        <taxon>Actinomycetota</taxon>
        <taxon>Actinomycetes</taxon>
        <taxon>Micromonosporales</taxon>
        <taxon>Micromonosporaceae</taxon>
        <taxon>Micromonospora</taxon>
    </lineage>
</organism>
<proteinExistence type="predicted"/>
<dbReference type="EMBL" id="FMHT01000003">
    <property type="protein sequence ID" value="SCL25603.1"/>
    <property type="molecule type" value="Genomic_DNA"/>
</dbReference>
<evidence type="ECO:0000313" key="1">
    <source>
        <dbReference type="EMBL" id="SCL25603.1"/>
    </source>
</evidence>
<dbReference type="Proteomes" id="UP000199699">
    <property type="component" value="Unassembled WGS sequence"/>
</dbReference>